<feature type="domain" description="Ice-binding protein C-terminal" evidence="1">
    <location>
        <begin position="82"/>
        <end position="106"/>
    </location>
</feature>
<dbReference type="Proteomes" id="UP000444318">
    <property type="component" value="Unassembled WGS sequence"/>
</dbReference>
<dbReference type="AlphaFoldDB" id="A0A843SK64"/>
<protein>
    <submittedName>
        <fullName evidence="2">PEP-CTERM sorting domain-containing protein</fullName>
    </submittedName>
</protein>
<gene>
    <name evidence="2" type="ORF">GEV01_29485</name>
</gene>
<dbReference type="Pfam" id="PF07589">
    <property type="entry name" value="PEP-CTERM"/>
    <property type="match status" value="1"/>
</dbReference>
<organism evidence="2 3">
    <name type="scientific">Rugamonas rivuli</name>
    <dbReference type="NCBI Taxonomy" id="2743358"/>
    <lineage>
        <taxon>Bacteria</taxon>
        <taxon>Pseudomonadati</taxon>
        <taxon>Pseudomonadota</taxon>
        <taxon>Betaproteobacteria</taxon>
        <taxon>Burkholderiales</taxon>
        <taxon>Oxalobacteraceae</taxon>
        <taxon>Telluria group</taxon>
        <taxon>Rugamonas</taxon>
    </lineage>
</organism>
<accession>A0A843SK64</accession>
<evidence type="ECO:0000259" key="1">
    <source>
        <dbReference type="Pfam" id="PF07589"/>
    </source>
</evidence>
<evidence type="ECO:0000313" key="2">
    <source>
        <dbReference type="EMBL" id="MQA23662.1"/>
    </source>
</evidence>
<proteinExistence type="predicted"/>
<evidence type="ECO:0000313" key="3">
    <source>
        <dbReference type="Proteomes" id="UP000444318"/>
    </source>
</evidence>
<comment type="caution">
    <text evidence="2">The sequence shown here is derived from an EMBL/GenBank/DDBJ whole genome shotgun (WGS) entry which is preliminary data.</text>
</comment>
<dbReference type="NCBIfam" id="TIGR02595">
    <property type="entry name" value="PEP_CTERM"/>
    <property type="match status" value="1"/>
</dbReference>
<reference evidence="2 3" key="1">
    <citation type="submission" date="2019-10" db="EMBL/GenBank/DDBJ databases">
        <title>Two novel species isolated from a subtropical stream in China.</title>
        <authorList>
            <person name="Lu H."/>
        </authorList>
    </citation>
    <scope>NUCLEOTIDE SEQUENCE [LARGE SCALE GENOMIC DNA]</scope>
    <source>
        <strain evidence="2 3">FT103W</strain>
    </source>
</reference>
<sequence length="109" mass="11022">MAVANVAAGFTSLSFTSGAFSTSYMDVYSGLNGTGTLLGSVQLGSNPYAFAATSVTFSGVAQSFVLRGGSGQAGIDDVQITTVPEPETYGMMLAGLALVGVAARRKQRA</sequence>
<dbReference type="EMBL" id="WHUF01000012">
    <property type="protein sequence ID" value="MQA23662.1"/>
    <property type="molecule type" value="Genomic_DNA"/>
</dbReference>
<name>A0A843SK64_9BURK</name>
<dbReference type="InterPro" id="IPR013424">
    <property type="entry name" value="Ice-binding_C"/>
</dbReference>
<keyword evidence="3" id="KW-1185">Reference proteome</keyword>